<evidence type="ECO:0000259" key="1">
    <source>
        <dbReference type="Pfam" id="PF00534"/>
    </source>
</evidence>
<sequence>MKYRIGISCYPTVGGSGVVATELGKQLASKGHDVHFITSSIPFRLDRVYPNVYYHEVQVNQYAVFQHPPYDLTLASKMAEVIDREKLDILHVHYAVPHAICAILARDMAKHPVKIVTTLHGTDITILGVDQSLKPLIKYGIDASDAVTAVSDDLIKQTYELVQSSKDIQTVYNFIDESQYHPVETGDLKKRYGIEADEAVFIHISNFRPVKRIQDVIKSFSLINQSIKAKLLLIGDGQELPAARELISQLGLEEQVLVLGSQKHLAELLSISDVMLLLSEKESFGLVALEAMACGVPVIGTRIGGIPEVIKDGETGFLCEVGDVGDVMKRAIQLVEDPSTLQRFREAAMQDVIERFNADKIVAEYEVIYQTVLAERNE</sequence>
<name>A0ABU9VHU9_9BACI</name>
<dbReference type="PANTHER" id="PTHR45947:SF3">
    <property type="entry name" value="SULFOQUINOVOSYL TRANSFERASE SQD2"/>
    <property type="match status" value="1"/>
</dbReference>
<gene>
    <name evidence="3" type="primary">bshA</name>
    <name evidence="3" type="ORF">MKY91_09960</name>
</gene>
<dbReference type="Proteomes" id="UP001418796">
    <property type="component" value="Unassembled WGS sequence"/>
</dbReference>
<dbReference type="SUPFAM" id="SSF53756">
    <property type="entry name" value="UDP-Glycosyltransferase/glycogen phosphorylase"/>
    <property type="match status" value="1"/>
</dbReference>
<dbReference type="InterPro" id="IPR050194">
    <property type="entry name" value="Glycosyltransferase_grp1"/>
</dbReference>
<dbReference type="EMBL" id="JBCITK010000001">
    <property type="protein sequence ID" value="MEN0643469.1"/>
    <property type="molecule type" value="Genomic_DNA"/>
</dbReference>
<reference evidence="3 4" key="1">
    <citation type="submission" date="2024-03" db="EMBL/GenBank/DDBJ databases">
        <title>Bacilli Hybrid Assemblies.</title>
        <authorList>
            <person name="Kovac J."/>
        </authorList>
    </citation>
    <scope>NUCLEOTIDE SEQUENCE [LARGE SCALE GENOMIC DNA]</scope>
    <source>
        <strain evidence="3 4">FSL R7-0666</strain>
    </source>
</reference>
<dbReference type="InterPro" id="IPR028098">
    <property type="entry name" value="Glyco_trans_4-like_N"/>
</dbReference>
<protein>
    <submittedName>
        <fullName evidence="3">N-acetyl-alpha-D-glucosaminyl L-malate synthase BshA</fullName>
    </submittedName>
</protein>
<feature type="domain" description="Glycosyl transferase family 1" evidence="1">
    <location>
        <begin position="188"/>
        <end position="349"/>
    </location>
</feature>
<keyword evidence="4" id="KW-1185">Reference proteome</keyword>
<dbReference type="NCBIfam" id="TIGR03999">
    <property type="entry name" value="thiol_BshA"/>
    <property type="match status" value="1"/>
</dbReference>
<organism evidence="3 4">
    <name type="scientific">Alkalicoccobacillus gibsonii</name>
    <dbReference type="NCBI Taxonomy" id="79881"/>
    <lineage>
        <taxon>Bacteria</taxon>
        <taxon>Bacillati</taxon>
        <taxon>Bacillota</taxon>
        <taxon>Bacilli</taxon>
        <taxon>Bacillales</taxon>
        <taxon>Bacillaceae</taxon>
        <taxon>Alkalicoccobacillus</taxon>
    </lineage>
</organism>
<comment type="caution">
    <text evidence="3">The sequence shown here is derived from an EMBL/GenBank/DDBJ whole genome shotgun (WGS) entry which is preliminary data.</text>
</comment>
<evidence type="ECO:0000313" key="4">
    <source>
        <dbReference type="Proteomes" id="UP001418796"/>
    </source>
</evidence>
<dbReference type="Pfam" id="PF13439">
    <property type="entry name" value="Glyco_transf_4"/>
    <property type="match status" value="1"/>
</dbReference>
<dbReference type="Gene3D" id="3.40.50.2000">
    <property type="entry name" value="Glycogen Phosphorylase B"/>
    <property type="match status" value="2"/>
</dbReference>
<dbReference type="PANTHER" id="PTHR45947">
    <property type="entry name" value="SULFOQUINOVOSYL TRANSFERASE SQD2"/>
    <property type="match status" value="1"/>
</dbReference>
<accession>A0ABU9VHU9</accession>
<dbReference type="Pfam" id="PF00534">
    <property type="entry name" value="Glycos_transf_1"/>
    <property type="match status" value="1"/>
</dbReference>
<dbReference type="InterPro" id="IPR023881">
    <property type="entry name" value="Thiol_BshA"/>
</dbReference>
<evidence type="ECO:0000313" key="3">
    <source>
        <dbReference type="EMBL" id="MEN0643469.1"/>
    </source>
</evidence>
<feature type="domain" description="Glycosyltransferase subfamily 4-like N-terminal" evidence="2">
    <location>
        <begin position="13"/>
        <end position="178"/>
    </location>
</feature>
<dbReference type="InterPro" id="IPR001296">
    <property type="entry name" value="Glyco_trans_1"/>
</dbReference>
<dbReference type="RefSeq" id="WP_343130383.1">
    <property type="nucleotide sequence ID" value="NZ_JBCITK010000001.1"/>
</dbReference>
<proteinExistence type="predicted"/>
<evidence type="ECO:0000259" key="2">
    <source>
        <dbReference type="Pfam" id="PF13439"/>
    </source>
</evidence>